<dbReference type="InterPro" id="IPR011990">
    <property type="entry name" value="TPR-like_helical_dom_sf"/>
</dbReference>
<sequence>MGTSICSRLRKWRKGFSKKKAVEEETTALKVNDEGVNGDEFPTETLREVIREEDEEDMKVASYTTGDLEELIVDLEKQLKKIRCDKPEKEKLLMDLGHAYYKLCKFQTSKDYYEQYFNLVKRHRSLPRLQRAYCNLGCVYRRLGEYDKAAEYLESGLAIAEDLKDAKCQGRLYNNLGNICEMQKDFEGAIYYHSKRRKIAEDLKDGDCEAKASASIANAHHCMGNLRKSIAYYERVVLWLKRKLAYQERQRSRLDLVSQQPIEDEQWV</sequence>
<dbReference type="PROSITE" id="PS50005">
    <property type="entry name" value="TPR"/>
    <property type="match status" value="1"/>
</dbReference>
<dbReference type="InterPro" id="IPR019734">
    <property type="entry name" value="TPR_rpt"/>
</dbReference>
<dbReference type="SUPFAM" id="SSF48452">
    <property type="entry name" value="TPR-like"/>
    <property type="match status" value="1"/>
</dbReference>
<evidence type="ECO:0000256" key="4">
    <source>
        <dbReference type="PROSITE-ProRule" id="PRU00339"/>
    </source>
</evidence>
<evidence type="ECO:0000256" key="1">
    <source>
        <dbReference type="ARBA" id="ARBA00004496"/>
    </source>
</evidence>
<dbReference type="GO" id="GO:0000132">
    <property type="term" value="P:establishment of mitotic spindle orientation"/>
    <property type="evidence" value="ECO:0007669"/>
    <property type="project" value="TreeGrafter"/>
</dbReference>
<dbReference type="Gene3D" id="1.25.40.10">
    <property type="entry name" value="Tetratricopeptide repeat domain"/>
    <property type="match status" value="1"/>
</dbReference>
<gene>
    <name evidence="5" type="ORF">OS493_022198</name>
</gene>
<evidence type="ECO:0000313" key="5">
    <source>
        <dbReference type="EMBL" id="KAJ7330585.1"/>
    </source>
</evidence>
<dbReference type="Pfam" id="PF13424">
    <property type="entry name" value="TPR_12"/>
    <property type="match status" value="2"/>
</dbReference>
<comment type="caution">
    <text evidence="5">The sequence shown here is derived from an EMBL/GenBank/DDBJ whole genome shotgun (WGS) entry which is preliminary data.</text>
</comment>
<dbReference type="PANTHER" id="PTHR45954">
    <property type="entry name" value="LD33695P"/>
    <property type="match status" value="1"/>
</dbReference>
<dbReference type="PANTHER" id="PTHR45954:SF1">
    <property type="entry name" value="LD33695P"/>
    <property type="match status" value="1"/>
</dbReference>
<dbReference type="OrthoDB" id="5973211at2759"/>
<reference evidence="5" key="1">
    <citation type="submission" date="2023-01" db="EMBL/GenBank/DDBJ databases">
        <title>Genome assembly of the deep-sea coral Lophelia pertusa.</title>
        <authorList>
            <person name="Herrera S."/>
            <person name="Cordes E."/>
        </authorList>
    </citation>
    <scope>NUCLEOTIDE SEQUENCE</scope>
    <source>
        <strain evidence="5">USNM1676648</strain>
        <tissue evidence="5">Polyp</tissue>
    </source>
</reference>
<comment type="subcellular location">
    <subcellularLocation>
        <location evidence="1">Cytoplasm</location>
    </subcellularLocation>
</comment>
<keyword evidence="3" id="KW-0677">Repeat</keyword>
<keyword evidence="6" id="KW-1185">Reference proteome</keyword>
<organism evidence="5 6">
    <name type="scientific">Desmophyllum pertusum</name>
    <dbReference type="NCBI Taxonomy" id="174260"/>
    <lineage>
        <taxon>Eukaryota</taxon>
        <taxon>Metazoa</taxon>
        <taxon>Cnidaria</taxon>
        <taxon>Anthozoa</taxon>
        <taxon>Hexacorallia</taxon>
        <taxon>Scleractinia</taxon>
        <taxon>Caryophylliina</taxon>
        <taxon>Caryophylliidae</taxon>
        <taxon>Desmophyllum</taxon>
    </lineage>
</organism>
<name>A0A9W9YAV5_9CNID</name>
<dbReference type="InterPro" id="IPR052386">
    <property type="entry name" value="GPSM"/>
</dbReference>
<dbReference type="GO" id="GO:0005092">
    <property type="term" value="F:GDP-dissociation inhibitor activity"/>
    <property type="evidence" value="ECO:0007669"/>
    <property type="project" value="TreeGrafter"/>
</dbReference>
<evidence type="ECO:0000256" key="2">
    <source>
        <dbReference type="ARBA" id="ARBA00022490"/>
    </source>
</evidence>
<dbReference type="Proteomes" id="UP001163046">
    <property type="component" value="Unassembled WGS sequence"/>
</dbReference>
<protein>
    <recommendedName>
        <fullName evidence="7">Tetratricopeptide repeat protein</fullName>
    </recommendedName>
</protein>
<dbReference type="SMART" id="SM00028">
    <property type="entry name" value="TPR"/>
    <property type="match status" value="4"/>
</dbReference>
<evidence type="ECO:0000313" key="6">
    <source>
        <dbReference type="Proteomes" id="UP001163046"/>
    </source>
</evidence>
<dbReference type="AlphaFoldDB" id="A0A9W9YAV5"/>
<dbReference type="EMBL" id="MU827792">
    <property type="protein sequence ID" value="KAJ7330585.1"/>
    <property type="molecule type" value="Genomic_DNA"/>
</dbReference>
<proteinExistence type="predicted"/>
<keyword evidence="4" id="KW-0802">TPR repeat</keyword>
<feature type="repeat" description="TPR" evidence="4">
    <location>
        <begin position="130"/>
        <end position="163"/>
    </location>
</feature>
<accession>A0A9W9YAV5</accession>
<evidence type="ECO:0000256" key="3">
    <source>
        <dbReference type="ARBA" id="ARBA00022737"/>
    </source>
</evidence>
<dbReference type="GO" id="GO:0005938">
    <property type="term" value="C:cell cortex"/>
    <property type="evidence" value="ECO:0007669"/>
    <property type="project" value="TreeGrafter"/>
</dbReference>
<evidence type="ECO:0008006" key="7">
    <source>
        <dbReference type="Google" id="ProtNLM"/>
    </source>
</evidence>
<dbReference type="GO" id="GO:0001965">
    <property type="term" value="F:G-protein alpha-subunit binding"/>
    <property type="evidence" value="ECO:0007669"/>
    <property type="project" value="TreeGrafter"/>
</dbReference>
<keyword evidence="2" id="KW-0963">Cytoplasm</keyword>